<evidence type="ECO:0000313" key="3">
    <source>
        <dbReference type="Proteomes" id="UP000019116"/>
    </source>
</evidence>
<evidence type="ECO:0000256" key="1">
    <source>
        <dbReference type="SAM" id="MobiDB-lite"/>
    </source>
</evidence>
<reference evidence="2" key="1">
    <citation type="submission" date="2018-08" db="EMBL/GenBank/DDBJ databases">
        <authorList>
            <person name="Rossello M."/>
        </authorList>
    </citation>
    <scope>NUCLEOTIDE SEQUENCE [LARGE SCALE GENOMIC DNA]</scope>
    <source>
        <strain evidence="2">cv. Chinese Spring</strain>
    </source>
</reference>
<organism evidence="2">
    <name type="scientific">Triticum aestivum</name>
    <name type="common">Wheat</name>
    <dbReference type="NCBI Taxonomy" id="4565"/>
    <lineage>
        <taxon>Eukaryota</taxon>
        <taxon>Viridiplantae</taxon>
        <taxon>Streptophyta</taxon>
        <taxon>Embryophyta</taxon>
        <taxon>Tracheophyta</taxon>
        <taxon>Spermatophyta</taxon>
        <taxon>Magnoliopsida</taxon>
        <taxon>Liliopsida</taxon>
        <taxon>Poales</taxon>
        <taxon>Poaceae</taxon>
        <taxon>BOP clade</taxon>
        <taxon>Pooideae</taxon>
        <taxon>Triticodae</taxon>
        <taxon>Triticeae</taxon>
        <taxon>Triticinae</taxon>
        <taxon>Triticum</taxon>
    </lineage>
</organism>
<feature type="region of interest" description="Disordered" evidence="1">
    <location>
        <begin position="21"/>
        <end position="69"/>
    </location>
</feature>
<dbReference type="AlphaFoldDB" id="A0A3B6AW46"/>
<feature type="compositionally biased region" description="Pro residues" evidence="1">
    <location>
        <begin position="30"/>
        <end position="43"/>
    </location>
</feature>
<dbReference type="Proteomes" id="UP000019116">
    <property type="component" value="Chromosome 2A"/>
</dbReference>
<keyword evidence="3" id="KW-1185">Reference proteome</keyword>
<dbReference type="Gramene" id="TraesNOR2A03G00674090.1">
    <property type="protein sequence ID" value="TraesNOR2A03G00674090.1"/>
    <property type="gene ID" value="TraesNOR2A03G00674090"/>
</dbReference>
<protein>
    <submittedName>
        <fullName evidence="2">Uncharacterized protein</fullName>
    </submittedName>
</protein>
<accession>A0A3B6AW46</accession>
<sequence length="207" mass="22783">MSSSIPPLAFSSACLLRSSSMSPLIQTPPSSSPLPLPQPPHPSLGPLATPGSGLGRRSGPARESSEGWCSSKYGRDLHGGRLVSRNNRSKEVVPARMLVGSAVEEGSLDGASRAGKSRWFRFCLFSKMDDDEWCNRKFRAGLYTIQWDSTGQATTNPIPMFIRSYESKRLKVSITTDHIDLYTANVPAHLQYKEHTILLSYSLRSKI</sequence>
<dbReference type="OrthoDB" id="10522173at2759"/>
<dbReference type="Gramene" id="TraesCS2A03G0516800.1">
    <property type="protein sequence ID" value="TraesCS2A03G0516800.1.CDS"/>
    <property type="gene ID" value="TraesCS2A03G0516800"/>
</dbReference>
<dbReference type="EnsemblPlants" id="TraesCS2A02G231700.1">
    <property type="protein sequence ID" value="TraesCS2A02G231700.1"/>
    <property type="gene ID" value="TraesCS2A02G231700"/>
</dbReference>
<name>A0A3B6AW46_WHEAT</name>
<dbReference type="Gramene" id="TraesCAD_scaffold_026221_01G000100.1">
    <property type="protein sequence ID" value="TraesCAD_scaffold_026221_01G000100.1"/>
    <property type="gene ID" value="TraesCAD_scaffold_026221_01G000100"/>
</dbReference>
<reference evidence="2" key="2">
    <citation type="submission" date="2018-10" db="UniProtKB">
        <authorList>
            <consortium name="EnsemblPlants"/>
        </authorList>
    </citation>
    <scope>IDENTIFICATION</scope>
</reference>
<proteinExistence type="predicted"/>
<evidence type="ECO:0000313" key="2">
    <source>
        <dbReference type="EnsemblPlants" id="TraesCS2A02G231700.1"/>
    </source>
</evidence>
<dbReference type="Gramene" id="TraesJAG2A03G00666180.1">
    <property type="protein sequence ID" value="TraesJAG2A03G00666180.1"/>
    <property type="gene ID" value="TraesJAG2A03G00666180"/>
</dbReference>
<dbReference type="Gramene" id="TraesCS2A02G231700.1">
    <property type="protein sequence ID" value="TraesCS2A02G231700.1"/>
    <property type="gene ID" value="TraesCS2A02G231700"/>
</dbReference>
<dbReference type="OMA" id="IDLYTAN"/>